<accession>A0A6V7YDG7</accession>
<protein>
    <submittedName>
        <fullName evidence="1">Uncharacterized protein</fullName>
    </submittedName>
</protein>
<proteinExistence type="predicted"/>
<comment type="caution">
    <text evidence="1">The sequence shown here is derived from an EMBL/GenBank/DDBJ whole genome shotgun (WGS) entry which is preliminary data.</text>
</comment>
<dbReference type="Proteomes" id="UP000580250">
    <property type="component" value="Unassembled WGS sequence"/>
</dbReference>
<evidence type="ECO:0000313" key="1">
    <source>
        <dbReference type="EMBL" id="CAD2209561.1"/>
    </source>
</evidence>
<evidence type="ECO:0000313" key="2">
    <source>
        <dbReference type="Proteomes" id="UP000580250"/>
    </source>
</evidence>
<dbReference type="AlphaFoldDB" id="A0A6V7YDG7"/>
<gene>
    <name evidence="1" type="ORF">MENT_LOCUS63744</name>
</gene>
<name>A0A6V7YDG7_MELEN</name>
<sequence length="66" mass="7657">MVLYCLDLFYKTLLYPTYPSLTQTNSPIRPGQNITPQLVPQTKYHSPIRSGFHTSELYQKARVVIQ</sequence>
<dbReference type="EMBL" id="CAJEWN010004312">
    <property type="protein sequence ID" value="CAD2209561.1"/>
    <property type="molecule type" value="Genomic_DNA"/>
</dbReference>
<reference evidence="1 2" key="1">
    <citation type="submission" date="2020-08" db="EMBL/GenBank/DDBJ databases">
        <authorList>
            <person name="Koutsovoulos G."/>
            <person name="Danchin GJ E."/>
        </authorList>
    </citation>
    <scope>NUCLEOTIDE SEQUENCE [LARGE SCALE GENOMIC DNA]</scope>
</reference>
<organism evidence="1 2">
    <name type="scientific">Meloidogyne enterolobii</name>
    <name type="common">Root-knot nematode worm</name>
    <name type="synonym">Meloidogyne mayaguensis</name>
    <dbReference type="NCBI Taxonomy" id="390850"/>
    <lineage>
        <taxon>Eukaryota</taxon>
        <taxon>Metazoa</taxon>
        <taxon>Ecdysozoa</taxon>
        <taxon>Nematoda</taxon>
        <taxon>Chromadorea</taxon>
        <taxon>Rhabditida</taxon>
        <taxon>Tylenchina</taxon>
        <taxon>Tylenchomorpha</taxon>
        <taxon>Tylenchoidea</taxon>
        <taxon>Meloidogynidae</taxon>
        <taxon>Meloidogyninae</taxon>
        <taxon>Meloidogyne</taxon>
    </lineage>
</organism>